<comment type="caution">
    <text evidence="1">The sequence shown here is derived from an EMBL/GenBank/DDBJ whole genome shotgun (WGS) entry which is preliminary data.</text>
</comment>
<dbReference type="Proteomes" id="UP000627166">
    <property type="component" value="Unassembled WGS sequence"/>
</dbReference>
<sequence length="49" mass="5907">MAYREFSIEVGRKLKFDCDEGWFSGIKKTIKSEDYTFFWKCSVIYINIL</sequence>
<dbReference type="RefSeq" id="WP_191739305.1">
    <property type="nucleotide sequence ID" value="NZ_JACSQB010000036.1"/>
</dbReference>
<gene>
    <name evidence="1" type="ORF">H9637_04640</name>
</gene>
<keyword evidence="2" id="KW-1185">Reference proteome</keyword>
<accession>A0ABR8YQ05</accession>
<dbReference type="EMBL" id="JACSQB010000036">
    <property type="protein sequence ID" value="MBD8046334.1"/>
    <property type="molecule type" value="Genomic_DNA"/>
</dbReference>
<proteinExistence type="predicted"/>
<evidence type="ECO:0000313" key="2">
    <source>
        <dbReference type="Proteomes" id="UP000627166"/>
    </source>
</evidence>
<protein>
    <submittedName>
        <fullName evidence="1">Uncharacterized protein</fullName>
    </submittedName>
</protein>
<organism evidence="1 2">
    <name type="scientific">Clostridium faecium</name>
    <dbReference type="NCBI Taxonomy" id="2762223"/>
    <lineage>
        <taxon>Bacteria</taxon>
        <taxon>Bacillati</taxon>
        <taxon>Bacillota</taxon>
        <taxon>Clostridia</taxon>
        <taxon>Eubacteriales</taxon>
        <taxon>Clostridiaceae</taxon>
        <taxon>Clostridium</taxon>
    </lineage>
</organism>
<reference evidence="1 2" key="1">
    <citation type="submission" date="2020-08" db="EMBL/GenBank/DDBJ databases">
        <title>A Genomic Blueprint of the Chicken Gut Microbiome.</title>
        <authorList>
            <person name="Gilroy R."/>
            <person name="Ravi A."/>
            <person name="Getino M."/>
            <person name="Pursley I."/>
            <person name="Horton D.L."/>
            <person name="Alikhan N.-F."/>
            <person name="Baker D."/>
            <person name="Gharbi K."/>
            <person name="Hall N."/>
            <person name="Watson M."/>
            <person name="Adriaenssens E.M."/>
            <person name="Foster-Nyarko E."/>
            <person name="Jarju S."/>
            <person name="Secka A."/>
            <person name="Antonio M."/>
            <person name="Oren A."/>
            <person name="Chaudhuri R."/>
            <person name="La Ragione R.M."/>
            <person name="Hildebrand F."/>
            <person name="Pallen M.J."/>
        </authorList>
    </citation>
    <scope>NUCLEOTIDE SEQUENCE [LARGE SCALE GENOMIC DNA]</scope>
    <source>
        <strain evidence="1 2">N37</strain>
    </source>
</reference>
<evidence type="ECO:0000313" key="1">
    <source>
        <dbReference type="EMBL" id="MBD8046334.1"/>
    </source>
</evidence>
<name>A0ABR8YQ05_9CLOT</name>